<evidence type="ECO:0000313" key="1">
    <source>
        <dbReference type="EMBL" id="PRQ45165.1"/>
    </source>
</evidence>
<dbReference type="AlphaFoldDB" id="A0A2P6RFH6"/>
<evidence type="ECO:0000313" key="2">
    <source>
        <dbReference type="Proteomes" id="UP000238479"/>
    </source>
</evidence>
<proteinExistence type="predicted"/>
<comment type="caution">
    <text evidence="1">The sequence shown here is derived from an EMBL/GenBank/DDBJ whole genome shotgun (WGS) entry which is preliminary data.</text>
</comment>
<protein>
    <submittedName>
        <fullName evidence="1">Uncharacterized protein</fullName>
    </submittedName>
</protein>
<dbReference type="EMBL" id="PDCK01000041">
    <property type="protein sequence ID" value="PRQ45165.1"/>
    <property type="molecule type" value="Genomic_DNA"/>
</dbReference>
<reference evidence="1 2" key="1">
    <citation type="journal article" date="2018" name="Nat. Genet.">
        <title>The Rosa genome provides new insights in the design of modern roses.</title>
        <authorList>
            <person name="Bendahmane M."/>
        </authorList>
    </citation>
    <scope>NUCLEOTIDE SEQUENCE [LARGE SCALE GENOMIC DNA]</scope>
    <source>
        <strain evidence="2">cv. Old Blush</strain>
    </source>
</reference>
<name>A0A2P6RFH6_ROSCH</name>
<sequence>MVQSGVSLDLFGTNIVGFKVFVMANVVELSSNEDFGADVSLDAYDRIFIDSLR</sequence>
<organism evidence="1 2">
    <name type="scientific">Rosa chinensis</name>
    <name type="common">China rose</name>
    <dbReference type="NCBI Taxonomy" id="74649"/>
    <lineage>
        <taxon>Eukaryota</taxon>
        <taxon>Viridiplantae</taxon>
        <taxon>Streptophyta</taxon>
        <taxon>Embryophyta</taxon>
        <taxon>Tracheophyta</taxon>
        <taxon>Spermatophyta</taxon>
        <taxon>Magnoliopsida</taxon>
        <taxon>eudicotyledons</taxon>
        <taxon>Gunneridae</taxon>
        <taxon>Pentapetalae</taxon>
        <taxon>rosids</taxon>
        <taxon>fabids</taxon>
        <taxon>Rosales</taxon>
        <taxon>Rosaceae</taxon>
        <taxon>Rosoideae</taxon>
        <taxon>Rosoideae incertae sedis</taxon>
        <taxon>Rosa</taxon>
    </lineage>
</organism>
<gene>
    <name evidence="1" type="ORF">RchiOBHm_Chr3g0487221</name>
</gene>
<accession>A0A2P6RFH6</accession>
<dbReference type="Gramene" id="PRQ45165">
    <property type="protein sequence ID" value="PRQ45165"/>
    <property type="gene ID" value="RchiOBHm_Chr3g0487221"/>
</dbReference>
<dbReference type="Proteomes" id="UP000238479">
    <property type="component" value="Chromosome 3"/>
</dbReference>
<keyword evidence="2" id="KW-1185">Reference proteome</keyword>